<evidence type="ECO:0000313" key="1">
    <source>
        <dbReference type="EMBL" id="KAF2475443.1"/>
    </source>
</evidence>
<proteinExistence type="predicted"/>
<reference evidence="1" key="1">
    <citation type="journal article" date="2020" name="Stud. Mycol.">
        <title>101 Dothideomycetes genomes: a test case for predicting lifestyles and emergence of pathogens.</title>
        <authorList>
            <person name="Haridas S."/>
            <person name="Albert R."/>
            <person name="Binder M."/>
            <person name="Bloem J."/>
            <person name="Labutti K."/>
            <person name="Salamov A."/>
            <person name="Andreopoulos B."/>
            <person name="Baker S."/>
            <person name="Barry K."/>
            <person name="Bills G."/>
            <person name="Bluhm B."/>
            <person name="Cannon C."/>
            <person name="Castanera R."/>
            <person name="Culley D."/>
            <person name="Daum C."/>
            <person name="Ezra D."/>
            <person name="Gonzalez J."/>
            <person name="Henrissat B."/>
            <person name="Kuo A."/>
            <person name="Liang C."/>
            <person name="Lipzen A."/>
            <person name="Lutzoni F."/>
            <person name="Magnuson J."/>
            <person name="Mondo S."/>
            <person name="Nolan M."/>
            <person name="Ohm R."/>
            <person name="Pangilinan J."/>
            <person name="Park H.-J."/>
            <person name="Ramirez L."/>
            <person name="Alfaro M."/>
            <person name="Sun H."/>
            <person name="Tritt A."/>
            <person name="Yoshinaga Y."/>
            <person name="Zwiers L.-H."/>
            <person name="Turgeon B."/>
            <person name="Goodwin S."/>
            <person name="Spatafora J."/>
            <person name="Crous P."/>
            <person name="Grigoriev I."/>
        </authorList>
    </citation>
    <scope>NUCLEOTIDE SEQUENCE</scope>
    <source>
        <strain evidence="1">ATCC 200398</strain>
    </source>
</reference>
<organism evidence="1 2">
    <name type="scientific">Lindgomyces ingoldianus</name>
    <dbReference type="NCBI Taxonomy" id="673940"/>
    <lineage>
        <taxon>Eukaryota</taxon>
        <taxon>Fungi</taxon>
        <taxon>Dikarya</taxon>
        <taxon>Ascomycota</taxon>
        <taxon>Pezizomycotina</taxon>
        <taxon>Dothideomycetes</taxon>
        <taxon>Pleosporomycetidae</taxon>
        <taxon>Pleosporales</taxon>
        <taxon>Lindgomycetaceae</taxon>
        <taxon>Lindgomyces</taxon>
    </lineage>
</organism>
<protein>
    <submittedName>
        <fullName evidence="1">Uncharacterized protein</fullName>
    </submittedName>
</protein>
<sequence>MASGKFLHSCFPYLFTRHLRSLFHVKHLSRQPEKWVFVIFLFYQHITTSEEYGYDQILGRGLNIFTAQPAADIPFRCR</sequence>
<gene>
    <name evidence="1" type="ORF">BDR25DRAFT_102767</name>
</gene>
<comment type="caution">
    <text evidence="1">The sequence shown here is derived from an EMBL/GenBank/DDBJ whole genome shotgun (WGS) entry which is preliminary data.</text>
</comment>
<name>A0ACB6R801_9PLEO</name>
<dbReference type="EMBL" id="MU003496">
    <property type="protein sequence ID" value="KAF2475443.1"/>
    <property type="molecule type" value="Genomic_DNA"/>
</dbReference>
<evidence type="ECO:0000313" key="2">
    <source>
        <dbReference type="Proteomes" id="UP000799755"/>
    </source>
</evidence>
<dbReference type="Proteomes" id="UP000799755">
    <property type="component" value="Unassembled WGS sequence"/>
</dbReference>
<keyword evidence="2" id="KW-1185">Reference proteome</keyword>
<accession>A0ACB6R801</accession>